<name>A0A0R3PY21_ANGCS</name>
<keyword evidence="3" id="KW-1185">Reference proteome</keyword>
<dbReference type="Proteomes" id="UP000267027">
    <property type="component" value="Unassembled WGS sequence"/>
</dbReference>
<evidence type="ECO:0000313" key="4">
    <source>
        <dbReference type="WBParaSite" id="ACOC_0001126701-mRNA-1"/>
    </source>
</evidence>
<dbReference type="OMA" id="HERIMVG"/>
<dbReference type="AlphaFoldDB" id="A0A0R3PY21"/>
<keyword evidence="1" id="KW-1133">Transmembrane helix</keyword>
<dbReference type="EMBL" id="UYYA01004652">
    <property type="protein sequence ID" value="VDM62853.1"/>
    <property type="molecule type" value="Genomic_DNA"/>
</dbReference>
<organism evidence="4">
    <name type="scientific">Angiostrongylus costaricensis</name>
    <name type="common">Nematode worm</name>
    <dbReference type="NCBI Taxonomy" id="334426"/>
    <lineage>
        <taxon>Eukaryota</taxon>
        <taxon>Metazoa</taxon>
        <taxon>Ecdysozoa</taxon>
        <taxon>Nematoda</taxon>
        <taxon>Chromadorea</taxon>
        <taxon>Rhabditida</taxon>
        <taxon>Rhabditina</taxon>
        <taxon>Rhabditomorpha</taxon>
        <taxon>Strongyloidea</taxon>
        <taxon>Metastrongylidae</taxon>
        <taxon>Angiostrongylus</taxon>
    </lineage>
</organism>
<feature type="transmembrane region" description="Helical" evidence="1">
    <location>
        <begin position="61"/>
        <end position="86"/>
    </location>
</feature>
<gene>
    <name evidence="2" type="ORF">ACOC_LOCUS11268</name>
</gene>
<sequence length="103" mass="11780">MSTNLTETAIDKNSQGPHSSLIVGTVYIIFPLFLLSVYSIFNMTIHASDEYRKLQAFRFMFYIGILDCVQLTGHIFGGIITIWPIIDLNFPYLNRVRNFNTAV</sequence>
<dbReference type="WBParaSite" id="ACOC_0001126701-mRNA-1">
    <property type="protein sequence ID" value="ACOC_0001126701-mRNA-1"/>
    <property type="gene ID" value="ACOC_0001126701"/>
</dbReference>
<dbReference type="OrthoDB" id="5857248at2759"/>
<evidence type="ECO:0000313" key="2">
    <source>
        <dbReference type="EMBL" id="VDM62853.1"/>
    </source>
</evidence>
<evidence type="ECO:0000313" key="3">
    <source>
        <dbReference type="Proteomes" id="UP000267027"/>
    </source>
</evidence>
<keyword evidence="1" id="KW-0812">Transmembrane</keyword>
<reference evidence="2 3" key="2">
    <citation type="submission" date="2018-11" db="EMBL/GenBank/DDBJ databases">
        <authorList>
            <consortium name="Pathogen Informatics"/>
        </authorList>
    </citation>
    <scope>NUCLEOTIDE SEQUENCE [LARGE SCALE GENOMIC DNA]</scope>
    <source>
        <strain evidence="2 3">Costa Rica</strain>
    </source>
</reference>
<protein>
    <submittedName>
        <fullName evidence="4">G protein-coupled receptor</fullName>
    </submittedName>
</protein>
<proteinExistence type="predicted"/>
<evidence type="ECO:0000256" key="1">
    <source>
        <dbReference type="SAM" id="Phobius"/>
    </source>
</evidence>
<keyword evidence="1" id="KW-0472">Membrane</keyword>
<feature type="transmembrane region" description="Helical" evidence="1">
    <location>
        <begin position="20"/>
        <end position="41"/>
    </location>
</feature>
<reference evidence="4" key="1">
    <citation type="submission" date="2017-02" db="UniProtKB">
        <authorList>
            <consortium name="WormBaseParasite"/>
        </authorList>
    </citation>
    <scope>IDENTIFICATION</scope>
</reference>
<accession>A0A0R3PY21</accession>